<sequence length="477" mass="55191">MSVHELLPSEPFRADRYVLETQRERAKDYGEVPFDRVIEAFQQYLGEEVGGKDDVDSQYLHRKYRALIGDEAAKQYFIHRIHDFLRERPEFQNTRYPRYYPDLPEAILQHALGFGPMSVWFANPTESATVNGTQILFGVHGQSTKVLQPFAFDSIDQVKRLVRTLTLRDPANQVNQTNHWTQVDMLDGTRVTIFAPPLSETYVLVFRQYTFHRYTFEHEAEMGTIPADSVEWWKLLSRLMLTMVTTGIRRSGKTTFLKVIFGARDPNLEVVTVERGTFEAHLKRDFPARAGRIVALKSPLDEMTSLFPAFLRSDAHYMMVPEIRSSEVDLLILSRERGNGCLASYHSPYVTNIPRELADLALENNPNRDYRATYIRTAQSLDVAITMWEDPTGRKIVTGVYAYEFDHETESYTVTTWMKYHRQADTWTFHAEIPPSMRERLEDTYPDVLAAFEAEFQRLASAYPFQGEAKRRVKIGG</sequence>
<keyword evidence="4" id="KW-1185">Reference proteome</keyword>
<organism evidence="3 4">
    <name type="scientific">Alicyclobacillus hesperidum</name>
    <dbReference type="NCBI Taxonomy" id="89784"/>
    <lineage>
        <taxon>Bacteria</taxon>
        <taxon>Bacillati</taxon>
        <taxon>Bacillota</taxon>
        <taxon>Bacilli</taxon>
        <taxon>Bacillales</taxon>
        <taxon>Alicyclobacillaceae</taxon>
        <taxon>Alicyclobacillus</taxon>
    </lineage>
</organism>
<protein>
    <submittedName>
        <fullName evidence="3">Pilus assembly protein CpaF</fullName>
    </submittedName>
</protein>
<dbReference type="SUPFAM" id="SSF52540">
    <property type="entry name" value="P-loop containing nucleoside triphosphate hydrolases"/>
    <property type="match status" value="1"/>
</dbReference>
<dbReference type="Proteomes" id="UP000182589">
    <property type="component" value="Unassembled WGS sequence"/>
</dbReference>
<accession>A0A1H2XPH5</accession>
<dbReference type="PANTHER" id="PTHR30486">
    <property type="entry name" value="TWITCHING MOTILITY PROTEIN PILT"/>
    <property type="match status" value="1"/>
</dbReference>
<evidence type="ECO:0000256" key="1">
    <source>
        <dbReference type="ARBA" id="ARBA00006611"/>
    </source>
</evidence>
<evidence type="ECO:0000313" key="4">
    <source>
        <dbReference type="Proteomes" id="UP000182589"/>
    </source>
</evidence>
<name>A0A1H2XPH5_9BACL</name>
<dbReference type="STRING" id="89784.SAMN04489725_12322"/>
<gene>
    <name evidence="3" type="ORF">SAMN04489725_12322</name>
</gene>
<comment type="similarity">
    <text evidence="1">Belongs to the GSP E family.</text>
</comment>
<dbReference type="Gene3D" id="3.40.50.300">
    <property type="entry name" value="P-loop containing nucleotide triphosphate hydrolases"/>
    <property type="match status" value="1"/>
</dbReference>
<dbReference type="InterPro" id="IPR027417">
    <property type="entry name" value="P-loop_NTPase"/>
</dbReference>
<proteinExistence type="inferred from homology"/>
<feature type="domain" description="Bacterial type II secretion system protein E" evidence="2">
    <location>
        <begin position="105"/>
        <end position="365"/>
    </location>
</feature>
<dbReference type="InterPro" id="IPR001482">
    <property type="entry name" value="T2SS/T4SS_dom"/>
</dbReference>
<dbReference type="InterPro" id="IPR050921">
    <property type="entry name" value="T4SS_GSP_E_ATPase"/>
</dbReference>
<dbReference type="EMBL" id="FNOJ01000023">
    <property type="protein sequence ID" value="SDW94636.1"/>
    <property type="molecule type" value="Genomic_DNA"/>
</dbReference>
<dbReference type="Pfam" id="PF00437">
    <property type="entry name" value="T2SSE"/>
    <property type="match status" value="1"/>
</dbReference>
<dbReference type="RefSeq" id="WP_074693720.1">
    <property type="nucleotide sequence ID" value="NZ_FNOJ01000023.1"/>
</dbReference>
<dbReference type="GO" id="GO:0016887">
    <property type="term" value="F:ATP hydrolysis activity"/>
    <property type="evidence" value="ECO:0007669"/>
    <property type="project" value="InterPro"/>
</dbReference>
<evidence type="ECO:0000259" key="2">
    <source>
        <dbReference type="Pfam" id="PF00437"/>
    </source>
</evidence>
<evidence type="ECO:0000313" key="3">
    <source>
        <dbReference type="EMBL" id="SDW94636.1"/>
    </source>
</evidence>
<dbReference type="AlphaFoldDB" id="A0A1H2XPH5"/>
<dbReference type="PANTHER" id="PTHR30486:SF6">
    <property type="entry name" value="TYPE IV PILUS RETRACTATION ATPASE PILT"/>
    <property type="match status" value="1"/>
</dbReference>
<reference evidence="4" key="1">
    <citation type="submission" date="2016-10" db="EMBL/GenBank/DDBJ databases">
        <authorList>
            <person name="Varghese N."/>
        </authorList>
    </citation>
    <scope>NUCLEOTIDE SEQUENCE [LARGE SCALE GENOMIC DNA]</scope>
    <source>
        <strain evidence="4">DSM 12489</strain>
    </source>
</reference>